<dbReference type="EMBL" id="JHEG04000001">
    <property type="protein sequence ID" value="KAF3886845.1"/>
    <property type="molecule type" value="Genomic_DNA"/>
</dbReference>
<gene>
    <name evidence="2" type="ORF">DA73_0220325</name>
    <name evidence="1" type="ORF">DA73_0400016145</name>
</gene>
<accession>A0A0C1NA07</accession>
<reference evidence="1" key="2">
    <citation type="submission" date="2019-11" db="EMBL/GenBank/DDBJ databases">
        <title>Improved Assembly of Tolypothrix boutellei genome.</title>
        <authorList>
            <person name="Sarangi A.N."/>
            <person name="Mukherjee M."/>
            <person name="Ghosh S."/>
            <person name="Singh D."/>
            <person name="Das A."/>
            <person name="Kant S."/>
            <person name="Prusty A."/>
            <person name="Tripathy S."/>
        </authorList>
    </citation>
    <scope>NUCLEOTIDE SEQUENCE</scope>
    <source>
        <strain evidence="1">VB521301</strain>
    </source>
</reference>
<sequence length="72" mass="8134">MITDQLTVPPKFNKYQVVRFVGGVGKILYFQPDSHTWKYAVEMAKGPEPDMGRIGPETTILLHEEDIDGTLN</sequence>
<proteinExistence type="predicted"/>
<evidence type="ECO:0000313" key="2">
    <source>
        <dbReference type="EMBL" id="KIE11527.1"/>
    </source>
</evidence>
<dbReference type="AlphaFoldDB" id="A0A0C1NA07"/>
<evidence type="ECO:0000313" key="3">
    <source>
        <dbReference type="Proteomes" id="UP000029738"/>
    </source>
</evidence>
<protein>
    <submittedName>
        <fullName evidence="2">Uncharacterized protein</fullName>
    </submittedName>
</protein>
<keyword evidence="3" id="KW-1185">Reference proteome</keyword>
<organism evidence="2">
    <name type="scientific">Tolypothrix bouteillei VB521301</name>
    <dbReference type="NCBI Taxonomy" id="1479485"/>
    <lineage>
        <taxon>Bacteria</taxon>
        <taxon>Bacillati</taxon>
        <taxon>Cyanobacteriota</taxon>
        <taxon>Cyanophyceae</taxon>
        <taxon>Nostocales</taxon>
        <taxon>Tolypothrichaceae</taxon>
        <taxon>Tolypothrix</taxon>
    </lineage>
</organism>
<comment type="caution">
    <text evidence="2">The sequence shown here is derived from an EMBL/GenBank/DDBJ whole genome shotgun (WGS) entry which is preliminary data.</text>
</comment>
<dbReference type="OrthoDB" id="532730at2"/>
<name>A0A0C1NA07_9CYAN</name>
<evidence type="ECO:0000313" key="1">
    <source>
        <dbReference type="EMBL" id="KAF3886845.1"/>
    </source>
</evidence>
<dbReference type="EMBL" id="JHEG02000048">
    <property type="protein sequence ID" value="KIE11527.1"/>
    <property type="molecule type" value="Genomic_DNA"/>
</dbReference>
<dbReference type="Proteomes" id="UP000029738">
    <property type="component" value="Unassembled WGS sequence"/>
</dbReference>
<dbReference type="RefSeq" id="WP_038082948.1">
    <property type="nucleotide sequence ID" value="NZ_JHEG04000001.1"/>
</dbReference>
<reference evidence="2" key="1">
    <citation type="journal article" date="2015" name="Genome Announc.">
        <title>Draft Genome Sequence of Tolypothrix boutellei Strain VB521301.</title>
        <authorList>
            <person name="Chandrababunaidu M.M."/>
            <person name="Singh D."/>
            <person name="Sen D."/>
            <person name="Bhan S."/>
            <person name="Das S."/>
            <person name="Gupta A."/>
            <person name="Adhikary S.P."/>
            <person name="Tripathy S."/>
        </authorList>
    </citation>
    <scope>NUCLEOTIDE SEQUENCE</scope>
    <source>
        <strain evidence="2">VB521301</strain>
    </source>
</reference>